<dbReference type="InterPro" id="IPR000073">
    <property type="entry name" value="AB_hydrolase_1"/>
</dbReference>
<dbReference type="SUPFAM" id="SSF53474">
    <property type="entry name" value="alpha/beta-Hydrolases"/>
    <property type="match status" value="1"/>
</dbReference>
<reference evidence="3 4" key="1">
    <citation type="submission" date="2024-09" db="EMBL/GenBank/DDBJ databases">
        <authorList>
            <person name="Sun Q."/>
            <person name="Mori K."/>
        </authorList>
    </citation>
    <scope>NUCLEOTIDE SEQUENCE [LARGE SCALE GENOMIC DNA]</scope>
    <source>
        <strain evidence="3 4">CICC 10874</strain>
    </source>
</reference>
<proteinExistence type="predicted"/>
<keyword evidence="3" id="KW-0378">Hydrolase</keyword>
<keyword evidence="1" id="KW-1133">Transmembrane helix</keyword>
<comment type="caution">
    <text evidence="3">The sequence shown here is derived from an EMBL/GenBank/DDBJ whole genome shotgun (WGS) entry which is preliminary data.</text>
</comment>
<dbReference type="RefSeq" id="WP_376977957.1">
    <property type="nucleotide sequence ID" value="NZ_JBHLSV010000002.1"/>
</dbReference>
<organism evidence="3 4">
    <name type="scientific">Brachybacterium hainanense</name>
    <dbReference type="NCBI Taxonomy" id="1541174"/>
    <lineage>
        <taxon>Bacteria</taxon>
        <taxon>Bacillati</taxon>
        <taxon>Actinomycetota</taxon>
        <taxon>Actinomycetes</taxon>
        <taxon>Micrococcales</taxon>
        <taxon>Dermabacteraceae</taxon>
        <taxon>Brachybacterium</taxon>
    </lineage>
</organism>
<keyword evidence="1" id="KW-0812">Transmembrane</keyword>
<evidence type="ECO:0000256" key="1">
    <source>
        <dbReference type="SAM" id="Phobius"/>
    </source>
</evidence>
<dbReference type="PANTHER" id="PTHR43798:SF33">
    <property type="entry name" value="HYDROLASE, PUTATIVE (AFU_ORTHOLOGUE AFUA_2G14860)-RELATED"/>
    <property type="match status" value="1"/>
</dbReference>
<protein>
    <submittedName>
        <fullName evidence="3">Alpha/beta fold hydrolase</fullName>
    </submittedName>
</protein>
<dbReference type="GO" id="GO:0016787">
    <property type="term" value="F:hydrolase activity"/>
    <property type="evidence" value="ECO:0007669"/>
    <property type="project" value="UniProtKB-KW"/>
</dbReference>
<name>A0ABV6R786_9MICO</name>
<gene>
    <name evidence="3" type="ORF">ACFFF6_02630</name>
</gene>
<feature type="transmembrane region" description="Helical" evidence="1">
    <location>
        <begin position="21"/>
        <end position="39"/>
    </location>
</feature>
<dbReference type="Pfam" id="PF12697">
    <property type="entry name" value="Abhydrolase_6"/>
    <property type="match status" value="1"/>
</dbReference>
<dbReference type="Gene3D" id="3.40.50.1820">
    <property type="entry name" value="alpha/beta hydrolase"/>
    <property type="match status" value="1"/>
</dbReference>
<feature type="domain" description="AB hydrolase-1" evidence="2">
    <location>
        <begin position="101"/>
        <end position="322"/>
    </location>
</feature>
<keyword evidence="4" id="KW-1185">Reference proteome</keyword>
<evidence type="ECO:0000313" key="3">
    <source>
        <dbReference type="EMBL" id="MFC0672846.1"/>
    </source>
</evidence>
<evidence type="ECO:0000313" key="4">
    <source>
        <dbReference type="Proteomes" id="UP001589793"/>
    </source>
</evidence>
<evidence type="ECO:0000259" key="2">
    <source>
        <dbReference type="Pfam" id="PF12697"/>
    </source>
</evidence>
<dbReference type="Proteomes" id="UP001589793">
    <property type="component" value="Unassembled WGS sequence"/>
</dbReference>
<keyword evidence="1" id="KW-0472">Membrane</keyword>
<accession>A0ABV6R786</accession>
<dbReference type="PANTHER" id="PTHR43798">
    <property type="entry name" value="MONOACYLGLYCEROL LIPASE"/>
    <property type="match status" value="1"/>
</dbReference>
<dbReference type="EMBL" id="JBHLSV010000002">
    <property type="protein sequence ID" value="MFC0672846.1"/>
    <property type="molecule type" value="Genomic_DNA"/>
</dbReference>
<dbReference type="InterPro" id="IPR029058">
    <property type="entry name" value="AB_hydrolase_fold"/>
</dbReference>
<dbReference type="InterPro" id="IPR050266">
    <property type="entry name" value="AB_hydrolase_sf"/>
</dbReference>
<sequence length="338" mass="35912">MQYERIGSPSPHRARPGRRRVLRWAGLGAMSLLAAAKVVDIAVPDPSVGHWRSAGAKERYEAAYAQTLAPLPEPDAVRDLPTRFGSVRALTWIGEAPGPPVLLLPGRSSGAPMWAENLPGWIGRRTVHALDPIGDAGFSTQNLPMASPDDQSVWIADAAEGLGAEQAHVVGHSFGGASAALLALHRPQLVRTLGLLEPVIVVRPLPASMYLWSALLLLPAPQSWKDEALGRIGGASAEEVRDSGPMSRMIDEATTGYAAALPTPRKLTDAQWSALSMPVRLDIGEDSQLAGGPAAAERIRGLLPQATVTVWPGATHSLPMEEKESLGPALLDFWALHS</sequence>